<protein>
    <submittedName>
        <fullName evidence="1">Uncharacterized protein</fullName>
    </submittedName>
</protein>
<evidence type="ECO:0000313" key="1">
    <source>
        <dbReference type="EMBL" id="TEY38580.1"/>
    </source>
</evidence>
<dbReference type="EMBL" id="PHWZ01000485">
    <property type="protein sequence ID" value="TEY38580.1"/>
    <property type="molecule type" value="Genomic_DNA"/>
</dbReference>
<evidence type="ECO:0000313" key="2">
    <source>
        <dbReference type="Proteomes" id="UP000297299"/>
    </source>
</evidence>
<name>A0A4Y8CLV3_9HELO</name>
<dbReference type="AlphaFoldDB" id="A0A4Y8CLV3"/>
<sequence>MPPTKGATIIPTSMLVRRYPGDLIEAVYQIIMTGPSVSEKGEQLKQVMGKTISLDGFRKNLVKTWSDISLMVEGSWGMGAGELIHPSRTKTISSDPLRR</sequence>
<reference evidence="1 2" key="1">
    <citation type="submission" date="2017-11" db="EMBL/GenBank/DDBJ databases">
        <title>Comparative genomics of Botrytis spp.</title>
        <authorList>
            <person name="Valero-Jimenez C.A."/>
            <person name="Tapia P."/>
            <person name="Veloso J."/>
            <person name="Silva-Moreno E."/>
            <person name="Staats M."/>
            <person name="Valdes J.H."/>
            <person name="Van Kan J.A.L."/>
        </authorList>
    </citation>
    <scope>NUCLEOTIDE SEQUENCE [LARGE SCALE GENOMIC DNA]</scope>
    <source>
        <strain evidence="1 2">MUCL2830</strain>
    </source>
</reference>
<dbReference type="Proteomes" id="UP000297299">
    <property type="component" value="Unassembled WGS sequence"/>
</dbReference>
<accession>A0A4Y8CLV3</accession>
<comment type="caution">
    <text evidence="1">The sequence shown here is derived from an EMBL/GenBank/DDBJ whole genome shotgun (WGS) entry which is preliminary data.</text>
</comment>
<gene>
    <name evidence="1" type="ORF">BOTCAL_0486g00030</name>
</gene>
<proteinExistence type="predicted"/>
<organism evidence="1 2">
    <name type="scientific">Botryotinia calthae</name>
    <dbReference type="NCBI Taxonomy" id="38488"/>
    <lineage>
        <taxon>Eukaryota</taxon>
        <taxon>Fungi</taxon>
        <taxon>Dikarya</taxon>
        <taxon>Ascomycota</taxon>
        <taxon>Pezizomycotina</taxon>
        <taxon>Leotiomycetes</taxon>
        <taxon>Helotiales</taxon>
        <taxon>Sclerotiniaceae</taxon>
        <taxon>Botryotinia</taxon>
    </lineage>
</organism>
<keyword evidence="2" id="KW-1185">Reference proteome</keyword>